<reference evidence="2" key="2">
    <citation type="submission" date="2023-05" db="EMBL/GenBank/DDBJ databases">
        <authorList>
            <consortium name="Lawrence Berkeley National Laboratory"/>
            <person name="Steindorff A."/>
            <person name="Hensen N."/>
            <person name="Bonometti L."/>
            <person name="Westerberg I."/>
            <person name="Brannstrom I.O."/>
            <person name="Guillou S."/>
            <person name="Cros-Aarteil S."/>
            <person name="Calhoun S."/>
            <person name="Haridas S."/>
            <person name="Kuo A."/>
            <person name="Mondo S."/>
            <person name="Pangilinan J."/>
            <person name="Riley R."/>
            <person name="Labutti K."/>
            <person name="Andreopoulos B."/>
            <person name="Lipzen A."/>
            <person name="Chen C."/>
            <person name="Yanf M."/>
            <person name="Daum C."/>
            <person name="Ng V."/>
            <person name="Clum A."/>
            <person name="Ohm R."/>
            <person name="Martin F."/>
            <person name="Silar P."/>
            <person name="Natvig D."/>
            <person name="Lalanne C."/>
            <person name="Gautier V."/>
            <person name="Ament-Velasquez S.L."/>
            <person name="Kruys A."/>
            <person name="Hutchinson M.I."/>
            <person name="Powell A.J."/>
            <person name="Barry K."/>
            <person name="Miller A.N."/>
            <person name="Grigoriev I.V."/>
            <person name="Debuchy R."/>
            <person name="Gladieux P."/>
            <person name="Thoren M.H."/>
            <person name="Johannesson H."/>
        </authorList>
    </citation>
    <scope>NUCLEOTIDE SEQUENCE</scope>
    <source>
        <strain evidence="2">CBS 990.96</strain>
    </source>
</reference>
<protein>
    <submittedName>
        <fullName evidence="2">Uncharacterized protein</fullName>
    </submittedName>
</protein>
<name>A0AAN7BMH2_9PEZI</name>
<feature type="compositionally biased region" description="Polar residues" evidence="1">
    <location>
        <begin position="150"/>
        <end position="167"/>
    </location>
</feature>
<sequence>MSSKQRKVPLERVGPDSSSKLEAPIPQSFRRYLFLEENEIDEDEEEELEEEEPTPFTDYPAQDSFSTHRKRQDELFCKPVHGRTIASLSSSRTLPLGRSNRRKRDIPNPAHIKKLTALLSVEISKNVTFQEEGVASTQTQRPSGPPKPSVNISGTQTRQGTATQKNAVSKRRAQGSNTTPTFSAPKQLVVTTCTRGGYRLQGSTPKGSLTG</sequence>
<feature type="region of interest" description="Disordered" evidence="1">
    <location>
        <begin position="86"/>
        <end position="109"/>
    </location>
</feature>
<feature type="compositionally biased region" description="Acidic residues" evidence="1">
    <location>
        <begin position="40"/>
        <end position="53"/>
    </location>
</feature>
<reference evidence="2" key="1">
    <citation type="journal article" date="2023" name="Mol. Phylogenet. Evol.">
        <title>Genome-scale phylogeny and comparative genomics of the fungal order Sordariales.</title>
        <authorList>
            <person name="Hensen N."/>
            <person name="Bonometti L."/>
            <person name="Westerberg I."/>
            <person name="Brannstrom I.O."/>
            <person name="Guillou S."/>
            <person name="Cros-Aarteil S."/>
            <person name="Calhoun S."/>
            <person name="Haridas S."/>
            <person name="Kuo A."/>
            <person name="Mondo S."/>
            <person name="Pangilinan J."/>
            <person name="Riley R."/>
            <person name="LaButti K."/>
            <person name="Andreopoulos B."/>
            <person name="Lipzen A."/>
            <person name="Chen C."/>
            <person name="Yan M."/>
            <person name="Daum C."/>
            <person name="Ng V."/>
            <person name="Clum A."/>
            <person name="Steindorff A."/>
            <person name="Ohm R.A."/>
            <person name="Martin F."/>
            <person name="Silar P."/>
            <person name="Natvig D.O."/>
            <person name="Lalanne C."/>
            <person name="Gautier V."/>
            <person name="Ament-Velasquez S.L."/>
            <person name="Kruys A."/>
            <person name="Hutchinson M.I."/>
            <person name="Powell A.J."/>
            <person name="Barry K."/>
            <person name="Miller A.N."/>
            <person name="Grigoriev I.V."/>
            <person name="Debuchy R."/>
            <person name="Gladieux P."/>
            <person name="Hiltunen Thoren M."/>
            <person name="Johannesson H."/>
        </authorList>
    </citation>
    <scope>NUCLEOTIDE SEQUENCE</scope>
    <source>
        <strain evidence="2">CBS 990.96</strain>
    </source>
</reference>
<dbReference type="AlphaFoldDB" id="A0AAN7BMH2"/>
<dbReference type="Proteomes" id="UP001301958">
    <property type="component" value="Unassembled WGS sequence"/>
</dbReference>
<feature type="region of interest" description="Disordered" evidence="1">
    <location>
        <begin position="131"/>
        <end position="186"/>
    </location>
</feature>
<feature type="region of interest" description="Disordered" evidence="1">
    <location>
        <begin position="1"/>
        <end position="24"/>
    </location>
</feature>
<accession>A0AAN7BMH2</accession>
<comment type="caution">
    <text evidence="2">The sequence shown here is derived from an EMBL/GenBank/DDBJ whole genome shotgun (WGS) entry which is preliminary data.</text>
</comment>
<feature type="compositionally biased region" description="Polar residues" evidence="1">
    <location>
        <begin position="131"/>
        <end position="142"/>
    </location>
</feature>
<evidence type="ECO:0000313" key="2">
    <source>
        <dbReference type="EMBL" id="KAK4226326.1"/>
    </source>
</evidence>
<organism evidence="2 3">
    <name type="scientific">Podospora fimiseda</name>
    <dbReference type="NCBI Taxonomy" id="252190"/>
    <lineage>
        <taxon>Eukaryota</taxon>
        <taxon>Fungi</taxon>
        <taxon>Dikarya</taxon>
        <taxon>Ascomycota</taxon>
        <taxon>Pezizomycotina</taxon>
        <taxon>Sordariomycetes</taxon>
        <taxon>Sordariomycetidae</taxon>
        <taxon>Sordariales</taxon>
        <taxon>Podosporaceae</taxon>
        <taxon>Podospora</taxon>
    </lineage>
</organism>
<proteinExistence type="predicted"/>
<evidence type="ECO:0000313" key="3">
    <source>
        <dbReference type="Proteomes" id="UP001301958"/>
    </source>
</evidence>
<dbReference type="EMBL" id="MU865350">
    <property type="protein sequence ID" value="KAK4226326.1"/>
    <property type="molecule type" value="Genomic_DNA"/>
</dbReference>
<evidence type="ECO:0000256" key="1">
    <source>
        <dbReference type="SAM" id="MobiDB-lite"/>
    </source>
</evidence>
<keyword evidence="3" id="KW-1185">Reference proteome</keyword>
<gene>
    <name evidence="2" type="ORF">QBC38DRAFT_480963</name>
</gene>
<feature type="compositionally biased region" description="Polar residues" evidence="1">
    <location>
        <begin position="174"/>
        <end position="186"/>
    </location>
</feature>
<feature type="region of interest" description="Disordered" evidence="1">
    <location>
        <begin position="40"/>
        <end position="70"/>
    </location>
</feature>